<feature type="transmembrane region" description="Helical" evidence="2">
    <location>
        <begin position="76"/>
        <end position="96"/>
    </location>
</feature>
<dbReference type="PANTHER" id="PTHR10728">
    <property type="entry name" value="CYTOSOLIC PHOSPHOLIPASE A2"/>
    <property type="match status" value="1"/>
</dbReference>
<feature type="transmembrane region" description="Helical" evidence="2">
    <location>
        <begin position="34"/>
        <end position="56"/>
    </location>
</feature>
<dbReference type="eggNOG" id="COG1752">
    <property type="taxonomic scope" value="Bacteria"/>
</dbReference>
<keyword evidence="4" id="KW-1185">Reference proteome</keyword>
<feature type="region of interest" description="Disordered" evidence="1">
    <location>
        <begin position="1"/>
        <end position="30"/>
    </location>
</feature>
<proteinExistence type="predicted"/>
<feature type="transmembrane region" description="Helical" evidence="2">
    <location>
        <begin position="380"/>
        <end position="403"/>
    </location>
</feature>
<feature type="region of interest" description="Disordered" evidence="1">
    <location>
        <begin position="176"/>
        <end position="198"/>
    </location>
</feature>
<dbReference type="HOGENOM" id="CLU_010664_0_0_11"/>
<feature type="transmembrane region" description="Helical" evidence="2">
    <location>
        <begin position="136"/>
        <end position="162"/>
    </location>
</feature>
<dbReference type="Gene3D" id="3.40.1090.10">
    <property type="entry name" value="Cytosolic phospholipase A2 catalytic domain"/>
    <property type="match status" value="1"/>
</dbReference>
<feature type="transmembrane region" description="Helical" evidence="2">
    <location>
        <begin position="256"/>
        <end position="274"/>
    </location>
</feature>
<feature type="transmembrane region" description="Helical" evidence="2">
    <location>
        <begin position="540"/>
        <end position="557"/>
    </location>
</feature>
<organism evidence="3 4">
    <name type="scientific">Nakamurella multipartita (strain ATCC 700099 / DSM 44233 / CIP 104796 / JCM 9543 / NBRC 105858 / Y-104)</name>
    <name type="common">Microsphaera multipartita</name>
    <dbReference type="NCBI Taxonomy" id="479431"/>
    <lineage>
        <taxon>Bacteria</taxon>
        <taxon>Bacillati</taxon>
        <taxon>Actinomycetota</taxon>
        <taxon>Actinomycetes</taxon>
        <taxon>Nakamurellales</taxon>
        <taxon>Nakamurellaceae</taxon>
        <taxon>Nakamurella</taxon>
    </lineage>
</organism>
<dbReference type="GO" id="GO:0005829">
    <property type="term" value="C:cytosol"/>
    <property type="evidence" value="ECO:0007669"/>
    <property type="project" value="TreeGrafter"/>
</dbReference>
<dbReference type="SUPFAM" id="SSF52151">
    <property type="entry name" value="FabD/lysophospholipase-like"/>
    <property type="match status" value="1"/>
</dbReference>
<protein>
    <recommendedName>
        <fullName evidence="5">PNPLA domain-containing protein</fullName>
    </recommendedName>
</protein>
<dbReference type="EMBL" id="CP001737">
    <property type="protein sequence ID" value="ACV78178.1"/>
    <property type="molecule type" value="Genomic_DNA"/>
</dbReference>
<feature type="transmembrane region" description="Helical" evidence="2">
    <location>
        <begin position="108"/>
        <end position="130"/>
    </location>
</feature>
<reference evidence="3 4" key="2">
    <citation type="journal article" date="2010" name="Stand. Genomic Sci.">
        <title>Complete genome sequence of Nakamurella multipartita type strain (Y-104).</title>
        <authorList>
            <person name="Tice H."/>
            <person name="Mayilraj S."/>
            <person name="Sims D."/>
            <person name="Lapidus A."/>
            <person name="Nolan M."/>
            <person name="Lucas S."/>
            <person name="Glavina Del Rio T."/>
            <person name="Copeland A."/>
            <person name="Cheng J.F."/>
            <person name="Meincke L."/>
            <person name="Bruce D."/>
            <person name="Goodwin L."/>
            <person name="Pitluck S."/>
            <person name="Ivanova N."/>
            <person name="Mavromatis K."/>
            <person name="Ovchinnikova G."/>
            <person name="Pati A."/>
            <person name="Chen A."/>
            <person name="Palaniappan K."/>
            <person name="Land M."/>
            <person name="Hauser L."/>
            <person name="Chang Y.J."/>
            <person name="Jeffries C.D."/>
            <person name="Detter J.C."/>
            <person name="Brettin T."/>
            <person name="Rohde M."/>
            <person name="Goker M."/>
            <person name="Bristow J."/>
            <person name="Eisen J.A."/>
            <person name="Markowitz V."/>
            <person name="Hugenholtz P."/>
            <person name="Kyrpides N.C."/>
            <person name="Klenk H.P."/>
            <person name="Chen F."/>
        </authorList>
    </citation>
    <scope>NUCLEOTIDE SEQUENCE [LARGE SCALE GENOMIC DNA]</scope>
    <source>
        <strain evidence="4">ATCC 700099 / DSM 44233 / CIP 104796 / JCM 9543 / NBRC 105858 / Y-104</strain>
    </source>
</reference>
<name>C8XGJ5_NAKMY</name>
<dbReference type="PANTHER" id="PTHR10728:SF40">
    <property type="entry name" value="PATATIN FAMILY PROTEIN"/>
    <property type="match status" value="1"/>
</dbReference>
<keyword evidence="2" id="KW-0812">Transmembrane</keyword>
<dbReference type="InParanoid" id="C8XGJ5"/>
<dbReference type="GO" id="GO:0004623">
    <property type="term" value="F:phospholipase A2 activity"/>
    <property type="evidence" value="ECO:0007669"/>
    <property type="project" value="TreeGrafter"/>
</dbReference>
<evidence type="ECO:0000256" key="2">
    <source>
        <dbReference type="SAM" id="Phobius"/>
    </source>
</evidence>
<feature type="compositionally biased region" description="Basic residues" evidence="1">
    <location>
        <begin position="17"/>
        <end position="27"/>
    </location>
</feature>
<dbReference type="Proteomes" id="UP000002218">
    <property type="component" value="Chromosome"/>
</dbReference>
<keyword evidence="2" id="KW-1133">Transmembrane helix</keyword>
<evidence type="ECO:0000313" key="4">
    <source>
        <dbReference type="Proteomes" id="UP000002218"/>
    </source>
</evidence>
<evidence type="ECO:0000256" key="1">
    <source>
        <dbReference type="SAM" id="MobiDB-lite"/>
    </source>
</evidence>
<gene>
    <name evidence="3" type="ordered locus">Namu_1788</name>
</gene>
<dbReference type="InterPro" id="IPR016035">
    <property type="entry name" value="Acyl_Trfase/lysoPLipase"/>
</dbReference>
<evidence type="ECO:0000313" key="3">
    <source>
        <dbReference type="EMBL" id="ACV78178.1"/>
    </source>
</evidence>
<dbReference type="STRING" id="479431.Namu_1788"/>
<feature type="transmembrane region" description="Helical" evidence="2">
    <location>
        <begin position="460"/>
        <end position="482"/>
    </location>
</feature>
<feature type="region of interest" description="Disordered" evidence="1">
    <location>
        <begin position="820"/>
        <end position="840"/>
    </location>
</feature>
<keyword evidence="2" id="KW-0472">Membrane</keyword>
<sequence>MLQRNPAPVDRGAPATARRRHPGRRPGRGLAHPGVALSLLVAAVVASGSAIGALLAGGSLGRDIDTLAGHPRTAVAADWIVIVGFGLTLVLGTVLATQVVFDPHCRAIAGFARLAAVLAVVGECAGILASGLDQPVAAAVASVLTVGAALPASLVAITGLGLTAVRLGAHVRTDGPGLAAEPGPTVPTGPAEAGPRTRWRRGYDTGRGPDLQALDAAVGDRIGVGLSGGGIRAASVMLGAFQDPDMREKVLNRARYLVAVSGGGFVAGAFQQALTAAGPAPTGDETVLRDPRLAFVEGSPEEDHIRRHASYLAANPVEVLVALGLLMRHLLLNLVLLFGPAIALGVLAGCFLNRVPLTSLRVAADGTTTRLEFAAEARTTWIAIAAVALLVVLSWLGAQWAAAHCDPSGRPGLAHRLRHALNWATPAIGLVFWSVVALTLGLPAVIWAAAWILSLGDRTAALGGSVGAVLITYGASLAALLWRHRKYLTDDSPQIPQAVPRGVGQILLVILALGALAACWLLLFGGAATTVLGADHTGDWVGAVLVLLVVVFLGGFVDETTLSLHPFYRRRLARTFAVRSVRRPGEPALAVPLAPAERTTLSRYGVVAPAVARQFPEVIFAASATVGDGRTPAGANRVSYTFSSEFVGGPEVGYVPTSKLERQLSPRLQRDLTVQGAVALSGAALAASVGTQNAKWYEALFAVSGLRLGAWMPNPGFLTGQTGRGGRAWYEPGLPRVRRMSYLLRELFGAHPAGAPLVQVSDGGFYDNLGLIELFRRRCTTICCIDASADSPPVAATVAQVVGLAYQELGVRVHLDDAPFATTPGSGKPPTDRPSLPGLDQRMSETGVMRVRFTYPPESGLPADRRTGTLVVAKALLWPSLPYQLQAYAVDNPVFPHDSTADQWFDDGQYGAYTALGRALGAAAAAALTARVDDPAVTPPAGAEKIRLSCARPAPAASTP</sequence>
<dbReference type="AlphaFoldDB" id="C8XGJ5"/>
<reference evidence="4" key="1">
    <citation type="submission" date="2009-09" db="EMBL/GenBank/DDBJ databases">
        <title>The complete genome of Nakamurella multipartita DSM 44233.</title>
        <authorList>
            <consortium name="US DOE Joint Genome Institute (JGI-PGF)"/>
            <person name="Lucas S."/>
            <person name="Copeland A."/>
            <person name="Lapidus A."/>
            <person name="Glavina del Rio T."/>
            <person name="Dalin E."/>
            <person name="Tice H."/>
            <person name="Bruce D."/>
            <person name="Goodwin L."/>
            <person name="Pitluck S."/>
            <person name="Kyrpides N."/>
            <person name="Mavromatis K."/>
            <person name="Ivanova N."/>
            <person name="Ovchinnikova G."/>
            <person name="Sims D."/>
            <person name="Meincke L."/>
            <person name="Brettin T."/>
            <person name="Detter J.C."/>
            <person name="Han C."/>
            <person name="Larimer F."/>
            <person name="Land M."/>
            <person name="Hauser L."/>
            <person name="Markowitz V."/>
            <person name="Cheng J.-F."/>
            <person name="Hugenholtz P."/>
            <person name="Woyke T."/>
            <person name="Wu D."/>
            <person name="Klenk H.-P."/>
            <person name="Eisen J.A."/>
        </authorList>
    </citation>
    <scope>NUCLEOTIDE SEQUENCE [LARGE SCALE GENOMIC DNA]</scope>
    <source>
        <strain evidence="4">ATCC 700099 / DSM 44233 / CIP 104796 / JCM 9543 / NBRC 105858 / Y-104</strain>
    </source>
</reference>
<feature type="transmembrane region" description="Helical" evidence="2">
    <location>
        <begin position="423"/>
        <end position="453"/>
    </location>
</feature>
<dbReference type="KEGG" id="nml:Namu_1788"/>
<accession>C8XGJ5</accession>
<feature type="transmembrane region" description="Helical" evidence="2">
    <location>
        <begin position="502"/>
        <end position="528"/>
    </location>
</feature>
<feature type="transmembrane region" description="Helical" evidence="2">
    <location>
        <begin position="330"/>
        <end position="352"/>
    </location>
</feature>
<dbReference type="GO" id="GO:0046475">
    <property type="term" value="P:glycerophospholipid catabolic process"/>
    <property type="evidence" value="ECO:0007669"/>
    <property type="project" value="TreeGrafter"/>
</dbReference>
<evidence type="ECO:0008006" key="5">
    <source>
        <dbReference type="Google" id="ProtNLM"/>
    </source>
</evidence>